<evidence type="ECO:0000313" key="2">
    <source>
        <dbReference type="Proteomes" id="UP001396334"/>
    </source>
</evidence>
<dbReference type="Proteomes" id="UP001396334">
    <property type="component" value="Unassembled WGS sequence"/>
</dbReference>
<proteinExistence type="predicted"/>
<accession>A0ABR1ZCI0</accession>
<keyword evidence="2" id="KW-1185">Reference proteome</keyword>
<organism evidence="1 2">
    <name type="scientific">Hibiscus sabdariffa</name>
    <name type="common">roselle</name>
    <dbReference type="NCBI Taxonomy" id="183260"/>
    <lineage>
        <taxon>Eukaryota</taxon>
        <taxon>Viridiplantae</taxon>
        <taxon>Streptophyta</taxon>
        <taxon>Embryophyta</taxon>
        <taxon>Tracheophyta</taxon>
        <taxon>Spermatophyta</taxon>
        <taxon>Magnoliopsida</taxon>
        <taxon>eudicotyledons</taxon>
        <taxon>Gunneridae</taxon>
        <taxon>Pentapetalae</taxon>
        <taxon>rosids</taxon>
        <taxon>malvids</taxon>
        <taxon>Malvales</taxon>
        <taxon>Malvaceae</taxon>
        <taxon>Malvoideae</taxon>
        <taxon>Hibiscus</taxon>
    </lineage>
</organism>
<gene>
    <name evidence="1" type="ORF">V6N11_058044</name>
</gene>
<evidence type="ECO:0000313" key="1">
    <source>
        <dbReference type="EMBL" id="KAK8477968.1"/>
    </source>
</evidence>
<name>A0ABR1ZCI0_9ROSI</name>
<sequence length="126" mass="13364">MVVSRTTQAASHWQKPLVGSIKANFDVDVHNVDSLAAAGGVLRAAQGRWIYGCARSIGRCSVEQFETDNSKFAWILQGCSNAFGGYSLVDVILLLLAHPWVVALCHGSSIGSMAFDSIPAVLDVGS</sequence>
<dbReference type="EMBL" id="JBBPBN010001557">
    <property type="protein sequence ID" value="KAK8477968.1"/>
    <property type="molecule type" value="Genomic_DNA"/>
</dbReference>
<reference evidence="1 2" key="1">
    <citation type="journal article" date="2024" name="G3 (Bethesda)">
        <title>Genome assembly of Hibiscus sabdariffa L. provides insights into metabolisms of medicinal natural products.</title>
        <authorList>
            <person name="Kim T."/>
        </authorList>
    </citation>
    <scope>NUCLEOTIDE SEQUENCE [LARGE SCALE GENOMIC DNA]</scope>
    <source>
        <strain evidence="1">TK-2024</strain>
        <tissue evidence="1">Old leaves</tissue>
    </source>
</reference>
<protein>
    <submittedName>
        <fullName evidence="1">Uncharacterized protein</fullName>
    </submittedName>
</protein>
<comment type="caution">
    <text evidence="1">The sequence shown here is derived from an EMBL/GenBank/DDBJ whole genome shotgun (WGS) entry which is preliminary data.</text>
</comment>